<proteinExistence type="predicted"/>
<evidence type="ECO:0000313" key="2">
    <source>
        <dbReference type="WBParaSite" id="ACRNAN_scaffold17623.g23192.t1"/>
    </source>
</evidence>
<keyword evidence="1" id="KW-1185">Reference proteome</keyword>
<dbReference type="Proteomes" id="UP000887540">
    <property type="component" value="Unplaced"/>
</dbReference>
<dbReference type="WBParaSite" id="ACRNAN_scaffold17623.g23192.t1">
    <property type="protein sequence ID" value="ACRNAN_scaffold17623.g23192.t1"/>
    <property type="gene ID" value="ACRNAN_scaffold17623.g23192"/>
</dbReference>
<sequence>MCNFSIYAKIVFMDAPEDTFNVSFEHKHCARMVSMGSIPTKSTNSQVLCISAKRPSGILRSDRYSPYFKVFMA</sequence>
<protein>
    <submittedName>
        <fullName evidence="2">Uncharacterized protein</fullName>
    </submittedName>
</protein>
<accession>A0A914D1T1</accession>
<name>A0A914D1T1_9BILA</name>
<evidence type="ECO:0000313" key="1">
    <source>
        <dbReference type="Proteomes" id="UP000887540"/>
    </source>
</evidence>
<organism evidence="1 2">
    <name type="scientific">Acrobeloides nanus</name>
    <dbReference type="NCBI Taxonomy" id="290746"/>
    <lineage>
        <taxon>Eukaryota</taxon>
        <taxon>Metazoa</taxon>
        <taxon>Ecdysozoa</taxon>
        <taxon>Nematoda</taxon>
        <taxon>Chromadorea</taxon>
        <taxon>Rhabditida</taxon>
        <taxon>Tylenchina</taxon>
        <taxon>Cephalobomorpha</taxon>
        <taxon>Cephaloboidea</taxon>
        <taxon>Cephalobidae</taxon>
        <taxon>Acrobeloides</taxon>
    </lineage>
</organism>
<reference evidence="2" key="1">
    <citation type="submission" date="2022-11" db="UniProtKB">
        <authorList>
            <consortium name="WormBaseParasite"/>
        </authorList>
    </citation>
    <scope>IDENTIFICATION</scope>
</reference>
<dbReference type="AlphaFoldDB" id="A0A914D1T1"/>